<dbReference type="Gene3D" id="6.10.340.10">
    <property type="match status" value="1"/>
</dbReference>
<feature type="domain" description="HAMP" evidence="4">
    <location>
        <begin position="220"/>
        <end position="265"/>
    </location>
</feature>
<feature type="region of interest" description="Disordered" evidence="1">
    <location>
        <begin position="508"/>
        <end position="548"/>
    </location>
</feature>
<dbReference type="PANTHER" id="PTHR43081:SF1">
    <property type="entry name" value="ADENYLATE CYCLASE, TERMINAL-DIFFERENTIATION SPECIFIC"/>
    <property type="match status" value="1"/>
</dbReference>
<feature type="domain" description="Guanylate cyclase" evidence="3">
    <location>
        <begin position="295"/>
        <end position="422"/>
    </location>
</feature>
<dbReference type="InterPro" id="IPR029787">
    <property type="entry name" value="Nucleotide_cyclase"/>
</dbReference>
<dbReference type="GO" id="GO:0035556">
    <property type="term" value="P:intracellular signal transduction"/>
    <property type="evidence" value="ECO:0007669"/>
    <property type="project" value="InterPro"/>
</dbReference>
<accession>A0A1F6GA19</accession>
<evidence type="ECO:0000313" key="5">
    <source>
        <dbReference type="EMBL" id="OGG94957.1"/>
    </source>
</evidence>
<keyword evidence="2" id="KW-1133">Transmembrane helix</keyword>
<dbReference type="CDD" id="cd07302">
    <property type="entry name" value="CHD"/>
    <property type="match status" value="1"/>
</dbReference>
<reference evidence="5 6" key="1">
    <citation type="journal article" date="2016" name="Nat. Commun.">
        <title>Thousands of microbial genomes shed light on interconnected biogeochemical processes in an aquifer system.</title>
        <authorList>
            <person name="Anantharaman K."/>
            <person name="Brown C.T."/>
            <person name="Hug L.A."/>
            <person name="Sharon I."/>
            <person name="Castelle C.J."/>
            <person name="Probst A.J."/>
            <person name="Thomas B.C."/>
            <person name="Singh A."/>
            <person name="Wilkins M.J."/>
            <person name="Karaoz U."/>
            <person name="Brodie E.L."/>
            <person name="Williams K.H."/>
            <person name="Hubbard S.S."/>
            <person name="Banfield J.F."/>
        </authorList>
    </citation>
    <scope>NUCLEOTIDE SEQUENCE [LARGE SCALE GENOMIC DNA]</scope>
</reference>
<organism evidence="5 6">
    <name type="scientific">Candidatus Lambdaproteobacteria bacterium RIFOXYD2_FULL_50_16</name>
    <dbReference type="NCBI Taxonomy" id="1817772"/>
    <lineage>
        <taxon>Bacteria</taxon>
        <taxon>Pseudomonadati</taxon>
        <taxon>Pseudomonadota</taxon>
        <taxon>Candidatus Lambdaproteobacteria</taxon>
    </lineage>
</organism>
<keyword evidence="2" id="KW-0472">Membrane</keyword>
<dbReference type="SMART" id="SM00304">
    <property type="entry name" value="HAMP"/>
    <property type="match status" value="1"/>
</dbReference>
<dbReference type="PANTHER" id="PTHR43081">
    <property type="entry name" value="ADENYLATE CYCLASE, TERMINAL-DIFFERENTIATION SPECIFIC-RELATED"/>
    <property type="match status" value="1"/>
</dbReference>
<dbReference type="CDD" id="cd06225">
    <property type="entry name" value="HAMP"/>
    <property type="match status" value="1"/>
</dbReference>
<dbReference type="SUPFAM" id="SSF158472">
    <property type="entry name" value="HAMP domain-like"/>
    <property type="match status" value="1"/>
</dbReference>
<dbReference type="InterPro" id="IPR050697">
    <property type="entry name" value="Adenylyl/Guanylyl_Cyclase_3/4"/>
</dbReference>
<evidence type="ECO:0000256" key="1">
    <source>
        <dbReference type="SAM" id="MobiDB-lite"/>
    </source>
</evidence>
<dbReference type="EMBL" id="MFNE01000030">
    <property type="protein sequence ID" value="OGG94957.1"/>
    <property type="molecule type" value="Genomic_DNA"/>
</dbReference>
<dbReference type="PROSITE" id="PS50125">
    <property type="entry name" value="GUANYLATE_CYCLASE_2"/>
    <property type="match status" value="1"/>
</dbReference>
<dbReference type="GO" id="GO:0009190">
    <property type="term" value="P:cyclic nucleotide biosynthetic process"/>
    <property type="evidence" value="ECO:0007669"/>
    <property type="project" value="InterPro"/>
</dbReference>
<dbReference type="AlphaFoldDB" id="A0A1F6GA19"/>
<dbReference type="Proteomes" id="UP000178449">
    <property type="component" value="Unassembled WGS sequence"/>
</dbReference>
<sequence>MSEPIHSSAPSLNNLPIVFKQMLALVLLAGCLTLVMFLFFRPELASSRFEDLIHQGKAYTVMTEQMALASLDNRQPKQLADSLEVLGKELVVKAKDLVQISVILLPSGGYYASTRSDLVGATAHPSLMEQLEAAGEEGVQVTQIPYSSEGQVLPVYQFLKAITVTKDDQVIKVGYVQVVIGYNSILAQSGASIVIHGLWITALGLLLLWFFHLPFASAHNRLTLAMAQVGSRKYDQELDSPYQDEVGKLFQAFNQMTYNLKTLQAEQNRQPIKTTKAPETVNQGLDFSLRKADLTCLCARVPGIQDWIGRENPDKIANLLQEHLVPFERQVKDLGGQVVKVIGDKIFTLFEGMNGVNNALRAAVSINRGWIELNHQRKVLGQKQLDYGIGVHSTLGLAGTLGPQVGAYTFVGASAAVAEYLCSCAEREAVLVTASTLERASVGFGQQQAKGLKSRSLSENEEIFSIVDLPAEKGVSESRERLTELKADFKGGFESMVPDMLEETLRSAPLDLNIGDEAPVSSPGDTGAGTNLWRGYDGQNPDPKKPEE</sequence>
<dbReference type="Pfam" id="PF00211">
    <property type="entry name" value="Guanylate_cyc"/>
    <property type="match status" value="1"/>
</dbReference>
<name>A0A1F6GA19_9PROT</name>
<evidence type="ECO:0000313" key="6">
    <source>
        <dbReference type="Proteomes" id="UP000178449"/>
    </source>
</evidence>
<evidence type="ECO:0000259" key="3">
    <source>
        <dbReference type="PROSITE" id="PS50125"/>
    </source>
</evidence>
<feature type="transmembrane region" description="Helical" evidence="2">
    <location>
        <begin position="193"/>
        <end position="211"/>
    </location>
</feature>
<protein>
    <recommendedName>
        <fullName evidence="7">Guanylate cyclase domain-containing protein</fullName>
    </recommendedName>
</protein>
<keyword evidence="2" id="KW-0812">Transmembrane</keyword>
<dbReference type="Gene3D" id="3.30.70.1230">
    <property type="entry name" value="Nucleotide cyclase"/>
    <property type="match status" value="1"/>
</dbReference>
<evidence type="ECO:0000259" key="4">
    <source>
        <dbReference type="PROSITE" id="PS50885"/>
    </source>
</evidence>
<evidence type="ECO:0008006" key="7">
    <source>
        <dbReference type="Google" id="ProtNLM"/>
    </source>
</evidence>
<gene>
    <name evidence="5" type="ORF">A2527_06350</name>
</gene>
<dbReference type="PROSITE" id="PS50885">
    <property type="entry name" value="HAMP"/>
    <property type="match status" value="1"/>
</dbReference>
<evidence type="ECO:0000256" key="2">
    <source>
        <dbReference type="SAM" id="Phobius"/>
    </source>
</evidence>
<dbReference type="GO" id="GO:0016020">
    <property type="term" value="C:membrane"/>
    <property type="evidence" value="ECO:0007669"/>
    <property type="project" value="InterPro"/>
</dbReference>
<dbReference type="GO" id="GO:0004016">
    <property type="term" value="F:adenylate cyclase activity"/>
    <property type="evidence" value="ECO:0007669"/>
    <property type="project" value="UniProtKB-ARBA"/>
</dbReference>
<feature type="transmembrane region" description="Helical" evidence="2">
    <location>
        <begin position="22"/>
        <end position="40"/>
    </location>
</feature>
<dbReference type="SUPFAM" id="SSF55073">
    <property type="entry name" value="Nucleotide cyclase"/>
    <property type="match status" value="1"/>
</dbReference>
<dbReference type="STRING" id="1817772.A2527_06350"/>
<comment type="caution">
    <text evidence="5">The sequence shown here is derived from an EMBL/GenBank/DDBJ whole genome shotgun (WGS) entry which is preliminary data.</text>
</comment>
<dbReference type="InterPro" id="IPR001054">
    <property type="entry name" value="A/G_cyclase"/>
</dbReference>
<dbReference type="InterPro" id="IPR003660">
    <property type="entry name" value="HAMP_dom"/>
</dbReference>
<proteinExistence type="predicted"/>